<dbReference type="EMBL" id="MU003509">
    <property type="protein sequence ID" value="KAF2470116.1"/>
    <property type="molecule type" value="Genomic_DNA"/>
</dbReference>
<proteinExistence type="predicted"/>
<accession>A0ACB6QT59</accession>
<keyword evidence="2" id="KW-1185">Reference proteome</keyword>
<name>A0ACB6QT59_9PLEO</name>
<comment type="caution">
    <text evidence="1">The sequence shown here is derived from an EMBL/GenBank/DDBJ whole genome shotgun (WGS) entry which is preliminary data.</text>
</comment>
<gene>
    <name evidence="1" type="ORF">BDR25DRAFT_355826</name>
</gene>
<evidence type="ECO:0000313" key="2">
    <source>
        <dbReference type="Proteomes" id="UP000799755"/>
    </source>
</evidence>
<evidence type="ECO:0000313" key="1">
    <source>
        <dbReference type="EMBL" id="KAF2470116.1"/>
    </source>
</evidence>
<organism evidence="1 2">
    <name type="scientific">Lindgomyces ingoldianus</name>
    <dbReference type="NCBI Taxonomy" id="673940"/>
    <lineage>
        <taxon>Eukaryota</taxon>
        <taxon>Fungi</taxon>
        <taxon>Dikarya</taxon>
        <taxon>Ascomycota</taxon>
        <taxon>Pezizomycotina</taxon>
        <taxon>Dothideomycetes</taxon>
        <taxon>Pleosporomycetidae</taxon>
        <taxon>Pleosporales</taxon>
        <taxon>Lindgomycetaceae</taxon>
        <taxon>Lindgomyces</taxon>
    </lineage>
</organism>
<sequence>MSGACVVWACTPLSKPQTRPFDNHLVISLFQYSTSTTKPKASTRSLITVIHPKSSLTHSSMVGGRGSIESHPLEKPNTDVTPLGMPYQGDLGIRDVNNPNTTNNLDIQTITHENLTPDRDIKVYENFPIISSDDELYEKVWGQYESYGMYNCCNATNRLWNLILQSTQSILFTIIKYIFQLTTAFMSLRVVPMAFMILVDDCPLREYLRSFGEEQVFLITTQTSFISFNIDLSSIGNYRSLDFHEFVLRSLSARESRIYHDRIPTLYCIIFQFRLTSLPASFHSCLFLHNLSSFEIARATSTGIAT</sequence>
<reference evidence="1" key="1">
    <citation type="journal article" date="2020" name="Stud. Mycol.">
        <title>101 Dothideomycetes genomes: a test case for predicting lifestyles and emergence of pathogens.</title>
        <authorList>
            <person name="Haridas S."/>
            <person name="Albert R."/>
            <person name="Binder M."/>
            <person name="Bloem J."/>
            <person name="Labutti K."/>
            <person name="Salamov A."/>
            <person name="Andreopoulos B."/>
            <person name="Baker S."/>
            <person name="Barry K."/>
            <person name="Bills G."/>
            <person name="Bluhm B."/>
            <person name="Cannon C."/>
            <person name="Castanera R."/>
            <person name="Culley D."/>
            <person name="Daum C."/>
            <person name="Ezra D."/>
            <person name="Gonzalez J."/>
            <person name="Henrissat B."/>
            <person name="Kuo A."/>
            <person name="Liang C."/>
            <person name="Lipzen A."/>
            <person name="Lutzoni F."/>
            <person name="Magnuson J."/>
            <person name="Mondo S."/>
            <person name="Nolan M."/>
            <person name="Ohm R."/>
            <person name="Pangilinan J."/>
            <person name="Park H.-J."/>
            <person name="Ramirez L."/>
            <person name="Alfaro M."/>
            <person name="Sun H."/>
            <person name="Tritt A."/>
            <person name="Yoshinaga Y."/>
            <person name="Zwiers L.-H."/>
            <person name="Turgeon B."/>
            <person name="Goodwin S."/>
            <person name="Spatafora J."/>
            <person name="Crous P."/>
            <person name="Grigoriev I."/>
        </authorList>
    </citation>
    <scope>NUCLEOTIDE SEQUENCE</scope>
    <source>
        <strain evidence="1">ATCC 200398</strain>
    </source>
</reference>
<dbReference type="Proteomes" id="UP000799755">
    <property type="component" value="Unassembled WGS sequence"/>
</dbReference>
<protein>
    <submittedName>
        <fullName evidence="1">Uncharacterized protein</fullName>
    </submittedName>
</protein>